<dbReference type="GO" id="GO:0050661">
    <property type="term" value="F:NADP binding"/>
    <property type="evidence" value="ECO:0007669"/>
    <property type="project" value="InterPro"/>
</dbReference>
<comment type="catalytic activity">
    <reaction evidence="17">
        <text>N,N-dimethylaniline + NADPH + O2 + H(+) = N,N-dimethylaniline N-oxide + NADP(+) + H2O</text>
        <dbReference type="Rhea" id="RHEA:24468"/>
        <dbReference type="ChEBI" id="CHEBI:15377"/>
        <dbReference type="ChEBI" id="CHEBI:15378"/>
        <dbReference type="ChEBI" id="CHEBI:15379"/>
        <dbReference type="ChEBI" id="CHEBI:16269"/>
        <dbReference type="ChEBI" id="CHEBI:17735"/>
        <dbReference type="ChEBI" id="CHEBI:57783"/>
        <dbReference type="ChEBI" id="CHEBI:58349"/>
        <dbReference type="EC" id="1.14.13.8"/>
    </reaction>
    <physiologicalReaction direction="left-to-right" evidence="17">
        <dbReference type="Rhea" id="RHEA:24469"/>
    </physiologicalReaction>
</comment>
<evidence type="ECO:0000256" key="5">
    <source>
        <dbReference type="ARBA" id="ARBA00022692"/>
    </source>
</evidence>
<dbReference type="PRINTS" id="PR00370">
    <property type="entry name" value="FMOXYGENASE"/>
</dbReference>
<comment type="cofactor">
    <cofactor evidence="1 18">
        <name>FAD</name>
        <dbReference type="ChEBI" id="CHEBI:57692"/>
    </cofactor>
</comment>
<keyword evidence="9" id="KW-1133">Transmembrane helix</keyword>
<evidence type="ECO:0000313" key="20">
    <source>
        <dbReference type="Proteomes" id="UP000824540"/>
    </source>
</evidence>
<dbReference type="GO" id="GO:0050660">
    <property type="term" value="F:flavin adenine dinucleotide binding"/>
    <property type="evidence" value="ECO:0007669"/>
    <property type="project" value="InterPro"/>
</dbReference>
<dbReference type="Proteomes" id="UP000824540">
    <property type="component" value="Unassembled WGS sequence"/>
</dbReference>
<comment type="caution">
    <text evidence="19">The sequence shown here is derived from an EMBL/GenBank/DDBJ whole genome shotgun (WGS) entry which is preliminary data.</text>
</comment>
<protein>
    <recommendedName>
        <fullName evidence="18">Flavin-containing monooxygenase</fullName>
        <ecNumber evidence="18">1.-.-.-</ecNumber>
    </recommendedName>
</protein>
<comment type="subcellular location">
    <subcellularLocation>
        <location evidence="2">Endoplasmic reticulum membrane</location>
        <topology evidence="2">Single-pass membrane protein</topology>
    </subcellularLocation>
</comment>
<dbReference type="GO" id="GO:0034899">
    <property type="term" value="F:trimethylamine monooxygenase activity"/>
    <property type="evidence" value="ECO:0007669"/>
    <property type="project" value="UniProtKB-EC"/>
</dbReference>
<dbReference type="InterPro" id="IPR002253">
    <property type="entry name" value="Flavin_mOase_1"/>
</dbReference>
<dbReference type="InterPro" id="IPR020946">
    <property type="entry name" value="Flavin_mOase-like"/>
</dbReference>
<evidence type="ECO:0000256" key="1">
    <source>
        <dbReference type="ARBA" id="ARBA00001974"/>
    </source>
</evidence>
<keyword evidence="6" id="KW-0256">Endoplasmic reticulum</keyword>
<keyword evidence="10 18" id="KW-0560">Oxidoreductase</keyword>
<evidence type="ECO:0000256" key="12">
    <source>
        <dbReference type="ARBA" id="ARBA00023136"/>
    </source>
</evidence>
<sequence>MVRRVAVIGAGPSGLTSIKSCLEEGLEPVCFESSDDIGGLWKYKARPEIYSKLSSLSLLEVSEPNRASIYKSLTINISKEMMCYSDFPIPGDYPNYMHHSRILQYFRLYADHFKLLQYIRFQTSVRSVRQRPDFSRSGQWEIVTVNRDEQEEKHIFDAVIVCSGHYSYPHMPLKDFPGLDNFGGTVFHSWDYKGPEDLHGKRIVVIGIGNSGGDIAVESSRVAEQVRTGVNTGREHPAPGIGPSHRAMEMSDMFHYMRLHMRSCSLSQANVPLPQVYVSTRRGAWVIRVVSDNGYPVDMKYNTRFVHILFQLLPVNILNWIGEKKLNFMYDHTMYALKPKHRLFSQIPVINDELPGKILSGAVVVKPNVREFRRSTVVFEDGSVVEKVDVVVFATGYNYDFPFLPPSIMAKSGHRVGLYKHVFPPRLEHPTLAVVGFIHALGAIMPQAEMQVRWVTRVFKGLKKLPSKQVMLKAVENDTKSMEQSYICSKLVPLQVDFVTYMDDIAGEVGVRPSLLWLFFTDYPLFKKVLWGPVTAYQYRLTGPGKWPGARNAIFTQFDRMFQPLKTRPVDDKSGGCLAGRLLKWSIIAALGASGAYYLHRHPPDALHNLIAISVSAGFQQRGTTVSSERNTMARRVAVIGAGCAGLTSIKCCLDEGLEPVCFESSDDIGGLWKYKDRPEPERCSIYRSLVVNTSKEMMCFSDFPMPDHYPNYMHNSQYLQYLRLYAAHFDLLKHIRFQTTVRGVKQMPDFSDSGQWEVETENKEGEKERHIFDAVLVCSGHYTHPVTPLKDFPGAETFEGKCYHSWDYKGPDVHQGKRVVVVGIGNSGGDIAVEISRDAQKTFLSTRRGGWVIGRMSNRGLPLDMIMITRFRGFLPHILPKALLNWVGERGLNQRFDHRIYGLLPMHRLLDQRPLINDDLPGRILLGAVVMKPNLKEFRGSSLVFEDGSVEDQIDAVIFCTGYSYSFPFLPTSLFPGPGHELTLYQHVFPPALEHPTLAVLGLFQAKGPIMPVMELQARCPSSKHAALQVDFTPYLDYLAGQVGALPNFLGLLLRDPRLGLNVLLGPCTPYQYRLSGPGQWAGARQAVLTQWDRVTCPFKTRPIPESRHSSSILPLLLTVSGASLLFAVIYSPSRITTILQDPPGLLSKLYSLPYTMTRRVAVIGAGCAGLTSIKCCLDEGLVPVCFESSDDIGGLWRFKEKPEPGRANIYRSLVINSSKEMMSYSDFPAPADLPNNMHHSQLLQYLRLYAEHFDLLQHIRFQTNVCSVKQRSDFPHSGQWEVETETKEGDMERHIFDAVMVCTGHYTQPHLPLEDFPGIDTFKGQYFHSWKYGCAESLQGKRVVVVGIGNSGGDIAVDSSRVAEQVYLSTRRGTWVMGRLGDSGLPCDLNSGARLAVLLQRYLPSWAERIMEQKLNQRFDHRLYGLLPPYGFFKQIPLVNDDLPGRIISGRVVVKPNVREFRGSTVVFEDGSVVEKVDVVVFATGYNYDFPFLPPSLKAKAGFRLSLYKQIFPPSLEQPTLAVIGFIHALGAIIPLAEMQARWAARVFAGLQKLPSEKFMLLEIERDTRVDYIPYLDDLAQQVGALPNFLGLLLRDPRLGLNVLLGPCTPYQYRLSGPGQWAGARQAILTQWDRVIHPFKTRTIPEPRQRSSSMLPLLLTVSGAALLFAAINCPSRNLTMLQNPSGFLSKLYSLPGSLSLPRQCHDDRLQVASAPFKTHLQTFEDTMARRVAVIGAGSSGLTCIKCCLDEGLVPVCFESSDDIGGLWRFKENPEPDRASIYHSVIINTCKEMMCFSDFPIPDDFPNYMHNSLIMDYFRISVFQTRVCSVNQRPDFSRSGQWEVQTENKEGRKEKHIFDAVMIAVGHHAHPNLPLKDFPGIETFKGKYFHSRDYKTPEEWREKRVVVIGIGNSGGDIAVELSRMAKQVFLSTRRGAWILNRVGDSGIPLDMQFNRVFKLMQSLLPFGFLCSLAESRLNQRFNHNLYSLQPKHRLFSQHPTVNDELPNRILSGTVLVKPNIRKFQGSSVVFDDGTVEDDIDLVVFATGYTFSFPFLSSSVLSVADNKTSLYKYVYPPGLERPTLAVIGLVQPLGAIMPIAEMQARWATRVFKGLNKLPPMDTMMKDIKGMADKMAMRYVTSQRHTIQVDYILYMDDLAQQVGVLPSFLGLLLRDPRLGLSVLLGPCTPYQYRLCGPGQWAGARQAILTQWDRVAKPMKTRPVPECKRSSTLPLLFTVSGAALLATLLYNQDKVLAFLQDPAALLDSCRTYFAMP</sequence>
<comment type="catalytic activity">
    <reaction evidence="16">
        <text>trimethylamine + NADPH + O2 = trimethylamine N-oxide + NADP(+) + H2O</text>
        <dbReference type="Rhea" id="RHEA:31979"/>
        <dbReference type="ChEBI" id="CHEBI:15377"/>
        <dbReference type="ChEBI" id="CHEBI:15379"/>
        <dbReference type="ChEBI" id="CHEBI:15724"/>
        <dbReference type="ChEBI" id="CHEBI:57783"/>
        <dbReference type="ChEBI" id="CHEBI:58349"/>
        <dbReference type="ChEBI" id="CHEBI:58389"/>
        <dbReference type="EC" id="1.14.13.148"/>
    </reaction>
    <physiologicalReaction direction="left-to-right" evidence="16">
        <dbReference type="Rhea" id="RHEA:31980"/>
    </physiologicalReaction>
</comment>
<dbReference type="Gene3D" id="3.50.50.60">
    <property type="entry name" value="FAD/NAD(P)-binding domain"/>
    <property type="match status" value="7"/>
</dbReference>
<dbReference type="InterPro" id="IPR000960">
    <property type="entry name" value="Flavin_mOase"/>
</dbReference>
<keyword evidence="20" id="KW-1185">Reference proteome</keyword>
<evidence type="ECO:0000256" key="18">
    <source>
        <dbReference type="RuleBase" id="RU361177"/>
    </source>
</evidence>
<evidence type="ECO:0000256" key="17">
    <source>
        <dbReference type="ARBA" id="ARBA00049443"/>
    </source>
</evidence>
<dbReference type="PANTHER" id="PTHR23023">
    <property type="entry name" value="DIMETHYLANILINE MONOOXYGENASE"/>
    <property type="match status" value="1"/>
</dbReference>
<dbReference type="GO" id="GO:0004499">
    <property type="term" value="F:N,N-dimethylaniline monooxygenase activity"/>
    <property type="evidence" value="ECO:0007669"/>
    <property type="project" value="InterPro"/>
</dbReference>
<evidence type="ECO:0000256" key="16">
    <source>
        <dbReference type="ARBA" id="ARBA00048088"/>
    </source>
</evidence>
<keyword evidence="11 18" id="KW-0503">Monooxygenase</keyword>
<organism evidence="19 20">
    <name type="scientific">Albula glossodonta</name>
    <name type="common">roundjaw bonefish</name>
    <dbReference type="NCBI Taxonomy" id="121402"/>
    <lineage>
        <taxon>Eukaryota</taxon>
        <taxon>Metazoa</taxon>
        <taxon>Chordata</taxon>
        <taxon>Craniata</taxon>
        <taxon>Vertebrata</taxon>
        <taxon>Euteleostomi</taxon>
        <taxon>Actinopterygii</taxon>
        <taxon>Neopterygii</taxon>
        <taxon>Teleostei</taxon>
        <taxon>Albuliformes</taxon>
        <taxon>Albulidae</taxon>
        <taxon>Albula</taxon>
    </lineage>
</organism>
<accession>A0A8T2PFI1</accession>
<comment type="catalytic activity">
    <reaction evidence="14">
        <text>hypotaurine + NADH + O2 + H(+) = taurine + NAD(+) + H2O</text>
        <dbReference type="Rhea" id="RHEA:74111"/>
        <dbReference type="ChEBI" id="CHEBI:15377"/>
        <dbReference type="ChEBI" id="CHEBI:15378"/>
        <dbReference type="ChEBI" id="CHEBI:15379"/>
        <dbReference type="ChEBI" id="CHEBI:57540"/>
        <dbReference type="ChEBI" id="CHEBI:57853"/>
        <dbReference type="ChEBI" id="CHEBI:57945"/>
        <dbReference type="ChEBI" id="CHEBI:507393"/>
        <dbReference type="EC" id="1.14.13.8"/>
    </reaction>
    <physiologicalReaction direction="left-to-right" evidence="14">
        <dbReference type="Rhea" id="RHEA:74112"/>
    </physiologicalReaction>
</comment>
<dbReference type="EMBL" id="JAFBMS010000007">
    <property type="protein sequence ID" value="KAG9350949.1"/>
    <property type="molecule type" value="Genomic_DNA"/>
</dbReference>
<dbReference type="Pfam" id="PF00743">
    <property type="entry name" value="FMO-like"/>
    <property type="match status" value="6"/>
</dbReference>
<dbReference type="FunFam" id="3.50.50.60:FF:000183">
    <property type="entry name" value="Dimethylaniline monooxygenase [N-oxide-forming]"/>
    <property type="match status" value="1"/>
</dbReference>
<evidence type="ECO:0000256" key="14">
    <source>
        <dbReference type="ARBA" id="ARBA00047338"/>
    </source>
</evidence>
<dbReference type="SUPFAM" id="SSF51905">
    <property type="entry name" value="FAD/NAD(P)-binding domain"/>
    <property type="match status" value="9"/>
</dbReference>
<dbReference type="InterPro" id="IPR050346">
    <property type="entry name" value="FMO-like"/>
</dbReference>
<reference evidence="19" key="1">
    <citation type="thesis" date="2021" institute="BYU ScholarsArchive" country="Provo, UT, USA">
        <title>Applications of and Algorithms for Genome Assembly and Genomic Analyses with an Emphasis on Marine Teleosts.</title>
        <authorList>
            <person name="Pickett B.D."/>
        </authorList>
    </citation>
    <scope>NUCLEOTIDE SEQUENCE</scope>
    <source>
        <strain evidence="19">HI-2016</strain>
    </source>
</reference>
<dbReference type="InterPro" id="IPR036188">
    <property type="entry name" value="FAD/NAD-bd_sf"/>
</dbReference>
<proteinExistence type="inferred from homology"/>
<comment type="function">
    <text evidence="13">Broad spectrum monooxygenase that catalyzes the oxygenation of a wide variety of nitrogen- and sulfur-containing compounds including xenobiotics. Catalyzes the S-oxygenation of hypotaurine to produce taurine, an organic osmolyte involved in cell volume regulation as well as a variety of cytoprotective and developmental processes. In vitro, catalyzes the N-oxygenation of trimethylamine (TMA) to produce trimethylamine N-oxide (TMAO) and could therefore participate to the detoxification of this compound that is generated by the action of gut microbiota from dietary precursors such as choline, choline containing compounds, betaine or L-carnitine.</text>
</comment>
<keyword evidence="4 18" id="KW-0285">Flavoprotein</keyword>
<evidence type="ECO:0000256" key="13">
    <source>
        <dbReference type="ARBA" id="ARBA00045957"/>
    </source>
</evidence>
<evidence type="ECO:0000256" key="2">
    <source>
        <dbReference type="ARBA" id="ARBA00004389"/>
    </source>
</evidence>
<keyword evidence="7 18" id="KW-0274">FAD</keyword>
<evidence type="ECO:0000256" key="9">
    <source>
        <dbReference type="ARBA" id="ARBA00022989"/>
    </source>
</evidence>
<comment type="similarity">
    <text evidence="3 18">Belongs to the FMO family.</text>
</comment>
<keyword evidence="12" id="KW-0472">Membrane</keyword>
<evidence type="ECO:0000256" key="4">
    <source>
        <dbReference type="ARBA" id="ARBA00022630"/>
    </source>
</evidence>
<evidence type="ECO:0000256" key="15">
    <source>
        <dbReference type="ARBA" id="ARBA00048041"/>
    </source>
</evidence>
<keyword evidence="5" id="KW-0812">Transmembrane</keyword>
<dbReference type="EC" id="1.-.-.-" evidence="18"/>
<evidence type="ECO:0000313" key="19">
    <source>
        <dbReference type="EMBL" id="KAG9350949.1"/>
    </source>
</evidence>
<evidence type="ECO:0000256" key="11">
    <source>
        <dbReference type="ARBA" id="ARBA00023033"/>
    </source>
</evidence>
<evidence type="ECO:0000256" key="6">
    <source>
        <dbReference type="ARBA" id="ARBA00022824"/>
    </source>
</evidence>
<evidence type="ECO:0000256" key="7">
    <source>
        <dbReference type="ARBA" id="ARBA00022827"/>
    </source>
</evidence>
<name>A0A8T2PFI1_9TELE</name>
<dbReference type="PRINTS" id="PR01121">
    <property type="entry name" value="FMOXYGENASE1"/>
</dbReference>
<dbReference type="OrthoDB" id="66881at2759"/>
<evidence type="ECO:0000256" key="8">
    <source>
        <dbReference type="ARBA" id="ARBA00022857"/>
    </source>
</evidence>
<gene>
    <name evidence="19" type="ORF">JZ751_024838</name>
</gene>
<keyword evidence="8" id="KW-0521">NADP</keyword>
<evidence type="ECO:0000256" key="10">
    <source>
        <dbReference type="ARBA" id="ARBA00023002"/>
    </source>
</evidence>
<dbReference type="FunFam" id="3.50.50.60:FF:000159">
    <property type="entry name" value="Dimethylaniline monooxygenase [N-oxide-forming]"/>
    <property type="match status" value="4"/>
</dbReference>
<comment type="catalytic activity">
    <reaction evidence="15">
        <text>hypotaurine + NADPH + O2 + H(+) = taurine + NADP(+) + H2O</text>
        <dbReference type="Rhea" id="RHEA:69819"/>
        <dbReference type="ChEBI" id="CHEBI:15377"/>
        <dbReference type="ChEBI" id="CHEBI:15378"/>
        <dbReference type="ChEBI" id="CHEBI:15379"/>
        <dbReference type="ChEBI" id="CHEBI:57783"/>
        <dbReference type="ChEBI" id="CHEBI:57853"/>
        <dbReference type="ChEBI" id="CHEBI:58349"/>
        <dbReference type="ChEBI" id="CHEBI:507393"/>
        <dbReference type="EC" id="1.14.13.8"/>
    </reaction>
    <physiologicalReaction direction="left-to-right" evidence="15">
        <dbReference type="Rhea" id="RHEA:69820"/>
    </physiologicalReaction>
</comment>
<dbReference type="GO" id="GO:0005789">
    <property type="term" value="C:endoplasmic reticulum membrane"/>
    <property type="evidence" value="ECO:0007669"/>
    <property type="project" value="UniProtKB-SubCell"/>
</dbReference>
<dbReference type="FunFam" id="3.50.50.60:FF:000023">
    <property type="entry name" value="Dimethylaniline monooxygenase [N-oxide-forming]"/>
    <property type="match status" value="1"/>
</dbReference>
<evidence type="ECO:0000256" key="3">
    <source>
        <dbReference type="ARBA" id="ARBA00009183"/>
    </source>
</evidence>